<accession>A0A0D0VP16</accession>
<name>A0A0D0VP16_CRYGA</name>
<dbReference type="GO" id="GO:0003723">
    <property type="term" value="F:RNA binding"/>
    <property type="evidence" value="ECO:0007669"/>
    <property type="project" value="InterPro"/>
</dbReference>
<feature type="repeat" description="Pumilio" evidence="2">
    <location>
        <begin position="13"/>
        <end position="50"/>
    </location>
</feature>
<protein>
    <submittedName>
        <fullName evidence="3">Unplaced genomic scaffold supercont1.4, whole genome shotgun sequence</fullName>
    </submittedName>
</protein>
<dbReference type="AlphaFoldDB" id="A0A0D0VP16"/>
<dbReference type="Gene3D" id="1.25.10.10">
    <property type="entry name" value="Leucine-rich Repeat Variant"/>
    <property type="match status" value="1"/>
</dbReference>
<organism evidence="3">
    <name type="scientific">Cryptococcus bacillisporus CA1280</name>
    <dbReference type="NCBI Taxonomy" id="1296109"/>
    <lineage>
        <taxon>Eukaryota</taxon>
        <taxon>Fungi</taxon>
        <taxon>Dikarya</taxon>
        <taxon>Basidiomycota</taxon>
        <taxon>Agaricomycotina</taxon>
        <taxon>Tremellomycetes</taxon>
        <taxon>Tremellales</taxon>
        <taxon>Cryptococcaceae</taxon>
        <taxon>Cryptococcus</taxon>
        <taxon>Cryptococcus gattii species complex</taxon>
    </lineage>
</organism>
<dbReference type="EMBL" id="KN847976">
    <property type="protein sequence ID" value="KIR48981.1"/>
    <property type="molecule type" value="Genomic_DNA"/>
</dbReference>
<sequence>MVGRWADLACTNEILEDIAHISNNQFGHFAITKLVSYPTFYKQTCEAIINSYPPVATTHHGVNLAKIALTEGGRASFVKYVEAICRQDDVRTPGIVTIATSSIGKAHLKSLLTGSDSSRLRNMCEFVRLAVHIAPRSETARAVMTSFEHCACS</sequence>
<evidence type="ECO:0000256" key="1">
    <source>
        <dbReference type="ARBA" id="ARBA00022737"/>
    </source>
</evidence>
<evidence type="ECO:0000256" key="2">
    <source>
        <dbReference type="PROSITE-ProRule" id="PRU00317"/>
    </source>
</evidence>
<dbReference type="SUPFAM" id="SSF48371">
    <property type="entry name" value="ARM repeat"/>
    <property type="match status" value="1"/>
</dbReference>
<evidence type="ECO:0000313" key="3">
    <source>
        <dbReference type="EMBL" id="KIR48981.1"/>
    </source>
</evidence>
<dbReference type="InterPro" id="IPR016024">
    <property type="entry name" value="ARM-type_fold"/>
</dbReference>
<dbReference type="InterPro" id="IPR001313">
    <property type="entry name" value="Pumilio_RNA-bd_rpt"/>
</dbReference>
<dbReference type="PROSITE" id="PS50302">
    <property type="entry name" value="PUM"/>
    <property type="match status" value="1"/>
</dbReference>
<keyword evidence="1" id="KW-0677">Repeat</keyword>
<dbReference type="OrthoDB" id="668540at2759"/>
<dbReference type="HOGENOM" id="CLU_1731388_0_0_1"/>
<gene>
    <name evidence="3" type="ORF">I312_02051</name>
</gene>
<reference evidence="3" key="1">
    <citation type="submission" date="2015-01" db="EMBL/GenBank/DDBJ databases">
        <title>The Genome Sequence of Cryptococcus gattii CA1280.</title>
        <authorList>
            <consortium name="The Broad Institute Genomics Platform"/>
            <person name="Cuomo C."/>
            <person name="Litvintseva A."/>
            <person name="Chen Y."/>
            <person name="Heitman J."/>
            <person name="Sun S."/>
            <person name="Springer D."/>
            <person name="Dromer F."/>
            <person name="Young S."/>
            <person name="Zeng Q."/>
            <person name="Gargeya S."/>
            <person name="Abouelleil A."/>
            <person name="Alvarado L."/>
            <person name="Chapman S.B."/>
            <person name="Gainer-Dewar J."/>
            <person name="Goldberg J."/>
            <person name="Griggs A."/>
            <person name="Gujja S."/>
            <person name="Hansen M."/>
            <person name="Howarth C."/>
            <person name="Imamovic A."/>
            <person name="Larimer J."/>
            <person name="Murphy C."/>
            <person name="Naylor J."/>
            <person name="Pearson M."/>
            <person name="Priest M."/>
            <person name="Roberts A."/>
            <person name="Saif S."/>
            <person name="Shea T."/>
            <person name="Sykes S."/>
            <person name="Wortman J."/>
            <person name="Nusbaum C."/>
            <person name="Birren B."/>
        </authorList>
    </citation>
    <scope>NUCLEOTIDE SEQUENCE [LARGE SCALE GENOMIC DNA]</scope>
    <source>
        <strain evidence="3">CA1280</strain>
    </source>
</reference>
<proteinExistence type="predicted"/>
<dbReference type="InterPro" id="IPR011989">
    <property type="entry name" value="ARM-like"/>
</dbReference>